<dbReference type="EMBL" id="SNSQ01000007">
    <property type="protein sequence ID" value="TEU51389.1"/>
    <property type="molecule type" value="Genomic_DNA"/>
</dbReference>
<name>A0AAX2RUM6_BURCE</name>
<evidence type="ECO:0000313" key="2">
    <source>
        <dbReference type="Proteomes" id="UP000298234"/>
    </source>
</evidence>
<dbReference type="RefSeq" id="WP_134255353.1">
    <property type="nucleotide sequence ID" value="NZ_SNSG01000004.1"/>
</dbReference>
<protein>
    <submittedName>
        <fullName evidence="1">Uncharacterized protein</fullName>
    </submittedName>
</protein>
<proteinExistence type="predicted"/>
<gene>
    <name evidence="1" type="ORF">E3D37_08210</name>
</gene>
<reference evidence="1 2" key="1">
    <citation type="submission" date="2019-03" db="EMBL/GenBank/DDBJ databases">
        <title>Burkholderia cepacia outbreak.</title>
        <authorList>
            <person name="Farzana R."/>
            <person name="Walsh T.R."/>
        </authorList>
    </citation>
    <scope>NUCLEOTIDE SEQUENCE [LARGE SCALE GENOMIC DNA]</scope>
    <source>
        <strain evidence="2">d13</strain>
    </source>
</reference>
<organism evidence="1 2">
    <name type="scientific">Burkholderia cepacia</name>
    <name type="common">Pseudomonas cepacia</name>
    <dbReference type="NCBI Taxonomy" id="292"/>
    <lineage>
        <taxon>Bacteria</taxon>
        <taxon>Pseudomonadati</taxon>
        <taxon>Pseudomonadota</taxon>
        <taxon>Betaproteobacteria</taxon>
        <taxon>Burkholderiales</taxon>
        <taxon>Burkholderiaceae</taxon>
        <taxon>Burkholderia</taxon>
        <taxon>Burkholderia cepacia complex</taxon>
    </lineage>
</organism>
<evidence type="ECO:0000313" key="1">
    <source>
        <dbReference type="EMBL" id="TEU51389.1"/>
    </source>
</evidence>
<sequence length="152" mass="17359">MSKLSPEDIEKIDTELSFPYGCVVLRCDGYTVTVEVQRTKPRRYDLMVFVNGWFRGNYLKEDAPEHRFYRPVKISAYKPSERARIEKQFGKRNARKYFPNLDKTVTIFAMTWNSPGSMLRHFARVCESVALVSVGVAVNTSVETAGSEAAHV</sequence>
<comment type="caution">
    <text evidence="1">The sequence shown here is derived from an EMBL/GenBank/DDBJ whole genome shotgun (WGS) entry which is preliminary data.</text>
</comment>
<dbReference type="AlphaFoldDB" id="A0AAX2RUM6"/>
<accession>A0AAX2RUM6</accession>
<dbReference type="Proteomes" id="UP000298234">
    <property type="component" value="Unassembled WGS sequence"/>
</dbReference>